<evidence type="ECO:0000256" key="2">
    <source>
        <dbReference type="ARBA" id="ARBA00022448"/>
    </source>
</evidence>
<dbReference type="PANTHER" id="PTHR32063">
    <property type="match status" value="1"/>
</dbReference>
<dbReference type="SUPFAM" id="SSF82693">
    <property type="entry name" value="Multidrug efflux transporter AcrB pore domain, PN1, PN2, PC1 and PC2 subdomains"/>
    <property type="match status" value="3"/>
</dbReference>
<dbReference type="RefSeq" id="WP_089410474.1">
    <property type="nucleotide sequence ID" value="NZ_FZOU01000016.1"/>
</dbReference>
<protein>
    <submittedName>
        <fullName evidence="9">Multidrug efflux pump</fullName>
    </submittedName>
</protein>
<comment type="subcellular location">
    <subcellularLocation>
        <location evidence="1">Cell inner membrane</location>
        <topology evidence="1">Multi-pass membrane protein</topology>
    </subcellularLocation>
</comment>
<dbReference type="Gene3D" id="1.20.1640.10">
    <property type="entry name" value="Multidrug efflux transporter AcrB transmembrane domain"/>
    <property type="match status" value="2"/>
</dbReference>
<dbReference type="Gene3D" id="3.30.2090.10">
    <property type="entry name" value="Multidrug efflux transporter AcrB TolC docking domain, DN and DC subdomains"/>
    <property type="match status" value="2"/>
</dbReference>
<feature type="transmembrane region" description="Helical" evidence="8">
    <location>
        <begin position="529"/>
        <end position="550"/>
    </location>
</feature>
<evidence type="ECO:0000256" key="5">
    <source>
        <dbReference type="ARBA" id="ARBA00022692"/>
    </source>
</evidence>
<keyword evidence="6 8" id="KW-1133">Transmembrane helix</keyword>
<keyword evidence="2" id="KW-0813">Transport</keyword>
<feature type="transmembrane region" description="Helical" evidence="8">
    <location>
        <begin position="362"/>
        <end position="383"/>
    </location>
</feature>
<feature type="transmembrane region" description="Helical" evidence="8">
    <location>
        <begin position="433"/>
        <end position="453"/>
    </location>
</feature>
<dbReference type="InterPro" id="IPR027463">
    <property type="entry name" value="AcrB_DN_DC_subdom"/>
</dbReference>
<dbReference type="Gene3D" id="3.30.70.1320">
    <property type="entry name" value="Multidrug efflux transporter AcrB pore domain like"/>
    <property type="match status" value="1"/>
</dbReference>
<feature type="transmembrane region" description="Helical" evidence="8">
    <location>
        <begin position="987"/>
        <end position="1013"/>
    </location>
</feature>
<organism evidence="9 10">
    <name type="scientific">Granulicella rosea</name>
    <dbReference type="NCBI Taxonomy" id="474952"/>
    <lineage>
        <taxon>Bacteria</taxon>
        <taxon>Pseudomonadati</taxon>
        <taxon>Acidobacteriota</taxon>
        <taxon>Terriglobia</taxon>
        <taxon>Terriglobales</taxon>
        <taxon>Acidobacteriaceae</taxon>
        <taxon>Granulicella</taxon>
    </lineage>
</organism>
<feature type="transmembrane region" description="Helical" evidence="8">
    <location>
        <begin position="338"/>
        <end position="355"/>
    </location>
</feature>
<dbReference type="PANTHER" id="PTHR32063:SF34">
    <property type="entry name" value="MULTIDRUG RESISTANCE PROTEIN MDTC"/>
    <property type="match status" value="1"/>
</dbReference>
<proteinExistence type="predicted"/>
<dbReference type="PRINTS" id="PR00702">
    <property type="entry name" value="ACRIFLAVINRP"/>
</dbReference>
<feature type="transmembrane region" description="Helical" evidence="8">
    <location>
        <begin position="465"/>
        <end position="492"/>
    </location>
</feature>
<keyword evidence="10" id="KW-1185">Reference proteome</keyword>
<keyword evidence="4" id="KW-0997">Cell inner membrane</keyword>
<evidence type="ECO:0000313" key="10">
    <source>
        <dbReference type="Proteomes" id="UP000198356"/>
    </source>
</evidence>
<accession>A0A239MNS8</accession>
<dbReference type="Gene3D" id="3.30.70.1440">
    <property type="entry name" value="Multidrug efflux transporter AcrB pore domain"/>
    <property type="match status" value="1"/>
</dbReference>
<dbReference type="InterPro" id="IPR001036">
    <property type="entry name" value="Acrflvin-R"/>
</dbReference>
<dbReference type="GO" id="GO:0042910">
    <property type="term" value="F:xenobiotic transmembrane transporter activity"/>
    <property type="evidence" value="ECO:0007669"/>
    <property type="project" value="TreeGrafter"/>
</dbReference>
<evidence type="ECO:0000256" key="4">
    <source>
        <dbReference type="ARBA" id="ARBA00022519"/>
    </source>
</evidence>
<dbReference type="EMBL" id="FZOU01000016">
    <property type="protein sequence ID" value="SNT43638.1"/>
    <property type="molecule type" value="Genomic_DNA"/>
</dbReference>
<dbReference type="GO" id="GO:0005886">
    <property type="term" value="C:plasma membrane"/>
    <property type="evidence" value="ECO:0007669"/>
    <property type="project" value="UniProtKB-SubCell"/>
</dbReference>
<evidence type="ECO:0000313" key="9">
    <source>
        <dbReference type="EMBL" id="SNT43638.1"/>
    </source>
</evidence>
<sequence length="1042" mass="111807">MNLSSIFIKRPVATILMVIAITLAGAIAFKALPVASLPQVDFATITVASTLPGASPEVMASSVATPLERQFGHIAGVTQMTSASTLGTTGITLQFDYTRDVDGAARDVQAAINAARTYLPSNLPSNPTYRKVNSSAFPAAVLYMTSPIHTKGELYDTAASVVQQKLSQLNGVGQVQVVGGSLPAVRIDLNPQQLNSYGIGATDIARILSQQNSNRPKGQISDDFTTADINANDQIRKAKEYAPLVIGTNKSTGAVVHLDDVARVFDSVQTTRSAGYANSRECVVLLVYRLPNANVIKVVDSIRAALPGISASIPVADKLEIAIDTTTTIRASVLDVESTMVLSIFLVVVVVFIFLRSPRATLIPAVAVTTSLVGTFSGMWLLGYSVNNLSLMALTVSTGFVVDDAIVVMENITRYIEEGVSPWEASLKGAQEVTFTVLSMSLSLIAVFVPLLFMGGLIGRLFHEFAMTLCIAIAVSMAISLTVTPMMCVYLLKPAGPEHHGRFYRISEGTFAALLRGYRRTLTWSLRHPILVVLSLVATVALNVVLFIFVPKGLFPTQDTGLIFGGLQGSQDASFPSMRDSLLDVQRVVGADPAVRTIAGFTGGGGGASNSAFVFLALKPRSQRDVTAAQVVDRLRPKLAALTGASTFLQAAQDLGVGGRQSNAQYQYQLSGDTVDDLGTWGPALYKEMLKMPQLKDVTTDQQNGGLQMLLNYDRPTASRFGITPQLIDQTLYYQFGEAQVSTIYTSLNQYYVVMEAAPQYYRDPTTLRSTDVHASGASAVPLQAFTTAHAATSPLAVNHSSFFPSVTISFNLAPGTSLGQATEAINRMQQRIGTPASVRGQFAGTAQAFLASLSTEPMLILAALLSIYIVLGVLYESFVHPITILTTLPSAGVGAIFSLLIFHSEFDVISVIGIFLLIGIVKKNAILMIDFALLAERDHGMTTEESIFEAAMLRFRPILMTTVAAFFGALPLALGTGTGSELRRPLGIAICGGLVFSQILTLYTTPVIYLYFDRFSQWIKRQRGVSDMPNPLQPDILPVRK</sequence>
<evidence type="ECO:0000256" key="3">
    <source>
        <dbReference type="ARBA" id="ARBA00022475"/>
    </source>
</evidence>
<evidence type="ECO:0000256" key="1">
    <source>
        <dbReference type="ARBA" id="ARBA00004429"/>
    </source>
</evidence>
<keyword evidence="7 8" id="KW-0472">Membrane</keyword>
<evidence type="ECO:0000256" key="6">
    <source>
        <dbReference type="ARBA" id="ARBA00022989"/>
    </source>
</evidence>
<keyword evidence="3" id="KW-1003">Cell membrane</keyword>
<dbReference type="SUPFAM" id="SSF82866">
    <property type="entry name" value="Multidrug efflux transporter AcrB transmembrane domain"/>
    <property type="match status" value="2"/>
</dbReference>
<dbReference type="SUPFAM" id="SSF82714">
    <property type="entry name" value="Multidrug efflux transporter AcrB TolC docking domain, DN and DC subdomains"/>
    <property type="match status" value="2"/>
</dbReference>
<dbReference type="AlphaFoldDB" id="A0A239MNS8"/>
<feature type="transmembrane region" description="Helical" evidence="8">
    <location>
        <begin position="909"/>
        <end position="935"/>
    </location>
</feature>
<dbReference type="Proteomes" id="UP000198356">
    <property type="component" value="Unassembled WGS sequence"/>
</dbReference>
<name>A0A239MNS8_9BACT</name>
<dbReference type="OrthoDB" id="9757876at2"/>
<feature type="transmembrane region" description="Helical" evidence="8">
    <location>
        <begin position="859"/>
        <end position="876"/>
    </location>
</feature>
<evidence type="ECO:0000256" key="7">
    <source>
        <dbReference type="ARBA" id="ARBA00023136"/>
    </source>
</evidence>
<feature type="transmembrane region" description="Helical" evidence="8">
    <location>
        <begin position="956"/>
        <end position="975"/>
    </location>
</feature>
<evidence type="ECO:0000256" key="8">
    <source>
        <dbReference type="SAM" id="Phobius"/>
    </source>
</evidence>
<keyword evidence="5 8" id="KW-0812">Transmembrane</keyword>
<dbReference type="FunFam" id="1.20.1640.10:FF:000001">
    <property type="entry name" value="Efflux pump membrane transporter"/>
    <property type="match status" value="1"/>
</dbReference>
<dbReference type="FunFam" id="3.30.70.1430:FF:000001">
    <property type="entry name" value="Efflux pump membrane transporter"/>
    <property type="match status" value="1"/>
</dbReference>
<reference evidence="9 10" key="1">
    <citation type="submission" date="2017-06" db="EMBL/GenBank/DDBJ databases">
        <authorList>
            <person name="Kim H.J."/>
            <person name="Triplett B.A."/>
        </authorList>
    </citation>
    <scope>NUCLEOTIDE SEQUENCE [LARGE SCALE GENOMIC DNA]</scope>
    <source>
        <strain evidence="9 10">DSM 18704</strain>
    </source>
</reference>
<gene>
    <name evidence="9" type="ORF">SAMN05421770_11615</name>
</gene>
<dbReference type="Gene3D" id="3.30.70.1430">
    <property type="entry name" value="Multidrug efflux transporter AcrB pore domain"/>
    <property type="match status" value="2"/>
</dbReference>
<dbReference type="Pfam" id="PF00873">
    <property type="entry name" value="ACR_tran"/>
    <property type="match status" value="1"/>
</dbReference>